<comment type="caution">
    <text evidence="11">The sequence shown here is derived from an EMBL/GenBank/DDBJ whole genome shotgun (WGS) entry which is preliminary data.</text>
</comment>
<dbReference type="PROSITE" id="PS00650">
    <property type="entry name" value="G_PROTEIN_RECEP_F2_2"/>
    <property type="match status" value="1"/>
</dbReference>
<keyword evidence="6 9" id="KW-0472">Membrane</keyword>
<dbReference type="Pfam" id="PF00002">
    <property type="entry name" value="7tm_2"/>
    <property type="match status" value="1"/>
</dbReference>
<feature type="domain" description="G-protein coupled receptors family 2 profile 2" evidence="10">
    <location>
        <begin position="392"/>
        <end position="633"/>
    </location>
</feature>
<feature type="transmembrane region" description="Helical" evidence="9">
    <location>
        <begin position="609"/>
        <end position="631"/>
    </location>
</feature>
<evidence type="ECO:0000313" key="11">
    <source>
        <dbReference type="EMBL" id="CAH3150569.1"/>
    </source>
</evidence>
<feature type="transmembrane region" description="Helical" evidence="9">
    <location>
        <begin position="429"/>
        <end position="449"/>
    </location>
</feature>
<accession>A0AAU9XLN2</accession>
<evidence type="ECO:0000256" key="6">
    <source>
        <dbReference type="ARBA" id="ARBA00023136"/>
    </source>
</evidence>
<name>A0AAU9XLN2_9CNID</name>
<dbReference type="InterPro" id="IPR017983">
    <property type="entry name" value="GPCR_2_secretin-like_CS"/>
</dbReference>
<dbReference type="PANTHER" id="PTHR12011:SF347">
    <property type="entry name" value="FI21270P1-RELATED"/>
    <property type="match status" value="1"/>
</dbReference>
<evidence type="ECO:0000313" key="12">
    <source>
        <dbReference type="Proteomes" id="UP001159428"/>
    </source>
</evidence>
<evidence type="ECO:0000256" key="7">
    <source>
        <dbReference type="ARBA" id="ARBA00023157"/>
    </source>
</evidence>
<gene>
    <name evidence="11" type="ORF">PMEA_00024856</name>
</gene>
<dbReference type="GO" id="GO:0005886">
    <property type="term" value="C:plasma membrane"/>
    <property type="evidence" value="ECO:0007669"/>
    <property type="project" value="TreeGrafter"/>
</dbReference>
<dbReference type="PANTHER" id="PTHR12011">
    <property type="entry name" value="ADHESION G-PROTEIN COUPLED RECEPTOR"/>
    <property type="match status" value="1"/>
</dbReference>
<keyword evidence="8" id="KW-0325">Glycoprotein</keyword>
<dbReference type="Gene3D" id="2.60.220.50">
    <property type="match status" value="1"/>
</dbReference>
<evidence type="ECO:0000256" key="9">
    <source>
        <dbReference type="SAM" id="Phobius"/>
    </source>
</evidence>
<dbReference type="AlphaFoldDB" id="A0AAU9XLN2"/>
<evidence type="ECO:0000256" key="1">
    <source>
        <dbReference type="ARBA" id="ARBA00004141"/>
    </source>
</evidence>
<feature type="transmembrane region" description="Helical" evidence="9">
    <location>
        <begin position="461"/>
        <end position="488"/>
    </location>
</feature>
<dbReference type="EMBL" id="CALNXJ010000048">
    <property type="protein sequence ID" value="CAH3150569.1"/>
    <property type="molecule type" value="Genomic_DNA"/>
</dbReference>
<comment type="subcellular location">
    <subcellularLocation>
        <location evidence="1">Membrane</location>
        <topology evidence="1">Multi-pass membrane protein</topology>
    </subcellularLocation>
</comment>
<comment type="similarity">
    <text evidence="2">Belongs to the G-protein coupled receptor 2 family. Adhesion G-protein coupled receptor (ADGR) subfamily.</text>
</comment>
<evidence type="ECO:0000256" key="4">
    <source>
        <dbReference type="ARBA" id="ARBA00022729"/>
    </source>
</evidence>
<keyword evidence="4" id="KW-0732">Signal</keyword>
<evidence type="ECO:0000256" key="5">
    <source>
        <dbReference type="ARBA" id="ARBA00022989"/>
    </source>
</evidence>
<keyword evidence="7" id="KW-1015">Disulfide bond</keyword>
<dbReference type="PRINTS" id="PR00249">
    <property type="entry name" value="GPCRSECRETIN"/>
</dbReference>
<dbReference type="InterPro" id="IPR000832">
    <property type="entry name" value="GPCR_2_secretin-like"/>
</dbReference>
<evidence type="ECO:0000259" key="10">
    <source>
        <dbReference type="PROSITE" id="PS50261"/>
    </source>
</evidence>
<dbReference type="Proteomes" id="UP001159428">
    <property type="component" value="Unassembled WGS sequence"/>
</dbReference>
<evidence type="ECO:0000256" key="3">
    <source>
        <dbReference type="ARBA" id="ARBA00022692"/>
    </source>
</evidence>
<protein>
    <recommendedName>
        <fullName evidence="10">G-protein coupled receptors family 2 profile 2 domain-containing protein</fullName>
    </recommendedName>
</protein>
<keyword evidence="5 9" id="KW-1133">Transmembrane helix</keyword>
<dbReference type="GO" id="GO:0007166">
    <property type="term" value="P:cell surface receptor signaling pathway"/>
    <property type="evidence" value="ECO:0007669"/>
    <property type="project" value="InterPro"/>
</dbReference>
<dbReference type="SUPFAM" id="SSF81321">
    <property type="entry name" value="Family A G protein-coupled receptor-like"/>
    <property type="match status" value="1"/>
</dbReference>
<organism evidence="11 12">
    <name type="scientific">Pocillopora meandrina</name>
    <dbReference type="NCBI Taxonomy" id="46732"/>
    <lineage>
        <taxon>Eukaryota</taxon>
        <taxon>Metazoa</taxon>
        <taxon>Cnidaria</taxon>
        <taxon>Anthozoa</taxon>
        <taxon>Hexacorallia</taxon>
        <taxon>Scleractinia</taxon>
        <taxon>Astrocoeniina</taxon>
        <taxon>Pocilloporidae</taxon>
        <taxon>Pocillopora</taxon>
    </lineage>
</organism>
<dbReference type="InterPro" id="IPR017981">
    <property type="entry name" value="GPCR_2-like_7TM"/>
</dbReference>
<reference evidence="11 12" key="1">
    <citation type="submission" date="2022-05" db="EMBL/GenBank/DDBJ databases">
        <authorList>
            <consortium name="Genoscope - CEA"/>
            <person name="William W."/>
        </authorList>
    </citation>
    <scope>NUCLEOTIDE SEQUENCE [LARGE SCALE GENOMIC DNA]</scope>
</reference>
<proteinExistence type="inferred from homology"/>
<feature type="transmembrane region" description="Helical" evidence="9">
    <location>
        <begin position="304"/>
        <end position="329"/>
    </location>
</feature>
<evidence type="ECO:0000256" key="8">
    <source>
        <dbReference type="ARBA" id="ARBA00023180"/>
    </source>
</evidence>
<feature type="transmembrane region" description="Helical" evidence="9">
    <location>
        <begin position="540"/>
        <end position="562"/>
    </location>
</feature>
<keyword evidence="12" id="KW-1185">Reference proteome</keyword>
<dbReference type="Gene3D" id="1.20.1070.10">
    <property type="entry name" value="Rhodopsin 7-helix transmembrane proteins"/>
    <property type="match status" value="1"/>
</dbReference>
<feature type="transmembrane region" description="Helical" evidence="9">
    <location>
        <begin position="273"/>
        <end position="292"/>
    </location>
</feature>
<dbReference type="FunFam" id="1.20.1070.10:FF:000058">
    <property type="entry name" value="Adhesion G protein-coupled receptor F5"/>
    <property type="match status" value="1"/>
</dbReference>
<feature type="transmembrane region" description="Helical" evidence="9">
    <location>
        <begin position="394"/>
        <end position="417"/>
    </location>
</feature>
<dbReference type="GO" id="GO:0004930">
    <property type="term" value="F:G protein-coupled receptor activity"/>
    <property type="evidence" value="ECO:0007669"/>
    <property type="project" value="InterPro"/>
</dbReference>
<dbReference type="Pfam" id="PF01825">
    <property type="entry name" value="GPS"/>
    <property type="match status" value="1"/>
</dbReference>
<evidence type="ECO:0000256" key="2">
    <source>
        <dbReference type="ARBA" id="ARBA00007343"/>
    </source>
</evidence>
<dbReference type="InterPro" id="IPR000203">
    <property type="entry name" value="GPS"/>
</dbReference>
<keyword evidence="3 9" id="KW-0812">Transmembrane</keyword>
<dbReference type="InterPro" id="IPR046338">
    <property type="entry name" value="GAIN_dom_sf"/>
</dbReference>
<dbReference type="SMART" id="SM00303">
    <property type="entry name" value="GPS"/>
    <property type="match status" value="1"/>
</dbReference>
<feature type="transmembrane region" description="Helical" evidence="9">
    <location>
        <begin position="582"/>
        <end position="603"/>
    </location>
</feature>
<sequence>MSLIDVYVYNADGRCSRPNDTIGPSELNRSNYQQQVDKMRQYWHRMKCGNETPTSIDRDCCISWCEQLTSFFSQASSWKDHCFKMWGCRINEKTPSQFSVILTNTTDSSYLGRIKVKQCWKLNFPAIKLTPSSESPGRKLVDTILKEVMSSSGNKVTQEKMERIFLTVTDLEEFIGNYAQNRLNQTVPKIDIRGKHADILVRKIFHKYETGVQFEDDKGENYISLPVAGLDKGSVVLCVIYKDLHEVFQIGQTDSAPVNKIRFAKTYFLDLDLGFSFILVSFVLILFSCLFIKFSLFILSVCLLVKLFFFLFFFFFFFFLVIITVPYGFRMHRTESACFGILQKTGQGCLLTSRNEFYTECSCNHLTHFAVLMQFDRGTSSNFLSKTDETALEILTYVGLSFSLVGITLTIISYAVLTDMRGLLSQIRVSLVASLGAGQIIFLTGSGAVENKSACVTVAAFVQYFLMAAFCWMLIEGVYLYLFVVKVYNINDKMKVSHGFSWGLPAVVVSISLGIAAGTGPGIKSYISENFCWMSSSNGMIWIFVVFVLLIELLNTLILVRVIKEMTNMQHAKDKISEQIRLGVRACVLMIPLLGITWLFGLLSPLHKAFPYIFIMFNSTQGFLIFLLHCVRNSEIRARLRGRIQAIFPVMDDGTSTKRTTVVPPEVNEDSTAIDAPKKIKVKPLSDSKRIKKVPNKSSM</sequence>
<feature type="transmembrane region" description="Helical" evidence="9">
    <location>
        <begin position="500"/>
        <end position="520"/>
    </location>
</feature>
<dbReference type="PROSITE" id="PS50261">
    <property type="entry name" value="G_PROTEIN_RECEP_F2_4"/>
    <property type="match status" value="1"/>
</dbReference>